<evidence type="ECO:0000313" key="1">
    <source>
        <dbReference type="EMBL" id="GJD99214.1"/>
    </source>
</evidence>
<reference evidence="1" key="1">
    <citation type="journal article" date="2021" name="Front. Microbiol.">
        <title>Comprehensive Comparative Genomics and Phenotyping of Methylobacterium Species.</title>
        <authorList>
            <person name="Alessa O."/>
            <person name="Ogura Y."/>
            <person name="Fujitani Y."/>
            <person name="Takami H."/>
            <person name="Hayashi T."/>
            <person name="Sahin N."/>
            <person name="Tani A."/>
        </authorList>
    </citation>
    <scope>NUCLEOTIDE SEQUENCE</scope>
    <source>
        <strain evidence="1">DSM 17168</strain>
    </source>
</reference>
<proteinExistence type="predicted"/>
<gene>
    <name evidence="1" type="ORF">GMJLKIPL_1130</name>
</gene>
<organism evidence="1 2">
    <name type="scientific">Methylobacterium isbiliense</name>
    <dbReference type="NCBI Taxonomy" id="315478"/>
    <lineage>
        <taxon>Bacteria</taxon>
        <taxon>Pseudomonadati</taxon>
        <taxon>Pseudomonadota</taxon>
        <taxon>Alphaproteobacteria</taxon>
        <taxon>Hyphomicrobiales</taxon>
        <taxon>Methylobacteriaceae</taxon>
        <taxon>Methylobacterium</taxon>
    </lineage>
</organism>
<evidence type="ECO:0000313" key="2">
    <source>
        <dbReference type="Proteomes" id="UP001055153"/>
    </source>
</evidence>
<keyword evidence="2" id="KW-1185">Reference proteome</keyword>
<dbReference type="RefSeq" id="WP_238234102.1">
    <property type="nucleotide sequence ID" value="NZ_BPQQ01000011.1"/>
</dbReference>
<accession>A0ABQ4S9P5</accession>
<name>A0ABQ4S9P5_9HYPH</name>
<dbReference type="Proteomes" id="UP001055153">
    <property type="component" value="Unassembled WGS sequence"/>
</dbReference>
<reference evidence="1" key="2">
    <citation type="submission" date="2021-08" db="EMBL/GenBank/DDBJ databases">
        <authorList>
            <person name="Tani A."/>
            <person name="Ola A."/>
            <person name="Ogura Y."/>
            <person name="Katsura K."/>
            <person name="Hayashi T."/>
        </authorList>
    </citation>
    <scope>NUCLEOTIDE SEQUENCE</scope>
    <source>
        <strain evidence="1">DSM 17168</strain>
    </source>
</reference>
<sequence length="100" mass="10563">MGDRRIAAVRAASDAPGTIDIGHAPLIYFEDACAAGGSGGVGRILLTAALQELDETGQVVVRRATVAHLRGNLDAIVSLRDLLTKLEQAMTPRRAEDQIN</sequence>
<comment type="caution">
    <text evidence="1">The sequence shown here is derived from an EMBL/GenBank/DDBJ whole genome shotgun (WGS) entry which is preliminary data.</text>
</comment>
<dbReference type="EMBL" id="BPQQ01000011">
    <property type="protein sequence ID" value="GJD99214.1"/>
    <property type="molecule type" value="Genomic_DNA"/>
</dbReference>
<protein>
    <submittedName>
        <fullName evidence="1">Uncharacterized protein</fullName>
    </submittedName>
</protein>